<evidence type="ECO:0000256" key="2">
    <source>
        <dbReference type="SAM" id="MobiDB-lite"/>
    </source>
</evidence>
<dbReference type="Proteomes" id="UP000475582">
    <property type="component" value="Unassembled WGS sequence"/>
</dbReference>
<dbReference type="EMBL" id="WNKY01000018">
    <property type="protein sequence ID" value="MTV39271.1"/>
    <property type="molecule type" value="Genomic_DNA"/>
</dbReference>
<proteinExistence type="predicted"/>
<dbReference type="OrthoDB" id="1157330at2"/>
<keyword evidence="5" id="KW-1185">Reference proteome</keyword>
<dbReference type="InterPro" id="IPR050272">
    <property type="entry name" value="Isochorismatase-like_hydrls"/>
</dbReference>
<dbReference type="SUPFAM" id="SSF52499">
    <property type="entry name" value="Isochorismatase-like hydrolases"/>
    <property type="match status" value="1"/>
</dbReference>
<dbReference type="InterPro" id="IPR000868">
    <property type="entry name" value="Isochorismatase-like_dom"/>
</dbReference>
<dbReference type="PANTHER" id="PTHR43540:SF14">
    <property type="entry name" value="ISOCHORISMATASE"/>
    <property type="match status" value="1"/>
</dbReference>
<feature type="domain" description="Isochorismatase-like" evidence="3">
    <location>
        <begin position="28"/>
        <end position="166"/>
    </location>
</feature>
<gene>
    <name evidence="4" type="ORF">GM676_16990</name>
</gene>
<sequence length="200" mass="21736">MPPAPPFNATGSGSIRRCRPSRSSTMSTALIVIDFQNAVFIAPAAHRAGLVLERIRGLIAAARAAKVPVVYVQHAEPDCEWEEGSDSWRFPPAIAPQPGDFVSAKRQCDAFFGTGLRAWLNQRAITHVVICGYATEFCIDTNVRHAASSGLAVTVAADAHTTRDRPHLEAVRIIEHHQAIWRGFGGIQLIDSDAVRFVEA</sequence>
<dbReference type="PANTHER" id="PTHR43540">
    <property type="entry name" value="PEROXYUREIDOACRYLATE/UREIDOACRYLATE AMIDOHYDROLASE-RELATED"/>
    <property type="match status" value="1"/>
</dbReference>
<evidence type="ECO:0000259" key="3">
    <source>
        <dbReference type="Pfam" id="PF00857"/>
    </source>
</evidence>
<dbReference type="Pfam" id="PF00857">
    <property type="entry name" value="Isochorismatase"/>
    <property type="match status" value="1"/>
</dbReference>
<dbReference type="InterPro" id="IPR036380">
    <property type="entry name" value="Isochorismatase-like_sf"/>
</dbReference>
<evidence type="ECO:0000313" key="5">
    <source>
        <dbReference type="Proteomes" id="UP000475582"/>
    </source>
</evidence>
<evidence type="ECO:0000313" key="4">
    <source>
        <dbReference type="EMBL" id="MTV39271.1"/>
    </source>
</evidence>
<dbReference type="GO" id="GO:0016787">
    <property type="term" value="F:hydrolase activity"/>
    <property type="evidence" value="ECO:0007669"/>
    <property type="project" value="UniProtKB-KW"/>
</dbReference>
<accession>A0A6L6PKX2</accession>
<reference evidence="4 5" key="1">
    <citation type="submission" date="2019-11" db="EMBL/GenBank/DDBJ databases">
        <title>Type strains purchased from KCTC, JCM and DSMZ.</title>
        <authorList>
            <person name="Lu H."/>
        </authorList>
    </citation>
    <scope>NUCLEOTIDE SEQUENCE [LARGE SCALE GENOMIC DNA]</scope>
    <source>
        <strain evidence="4 5">KCTC 22382</strain>
    </source>
</reference>
<dbReference type="AlphaFoldDB" id="A0A6L6PKX2"/>
<evidence type="ECO:0000256" key="1">
    <source>
        <dbReference type="ARBA" id="ARBA00022801"/>
    </source>
</evidence>
<dbReference type="CDD" id="cd01014">
    <property type="entry name" value="nicotinamidase_related"/>
    <property type="match status" value="1"/>
</dbReference>
<comment type="caution">
    <text evidence="4">The sequence shown here is derived from an EMBL/GenBank/DDBJ whole genome shotgun (WGS) entry which is preliminary data.</text>
</comment>
<dbReference type="Gene3D" id="3.40.50.850">
    <property type="entry name" value="Isochorismatase-like"/>
    <property type="match status" value="1"/>
</dbReference>
<protein>
    <submittedName>
        <fullName evidence="4">Isochorismatase family protein</fullName>
    </submittedName>
</protein>
<feature type="region of interest" description="Disordered" evidence="2">
    <location>
        <begin position="1"/>
        <end position="20"/>
    </location>
</feature>
<name>A0A6L6PKX2_9BURK</name>
<keyword evidence="1" id="KW-0378">Hydrolase</keyword>
<organism evidence="4 5">
    <name type="scientific">Duganella radicis</name>
    <dbReference type="NCBI Taxonomy" id="551988"/>
    <lineage>
        <taxon>Bacteria</taxon>
        <taxon>Pseudomonadati</taxon>
        <taxon>Pseudomonadota</taxon>
        <taxon>Betaproteobacteria</taxon>
        <taxon>Burkholderiales</taxon>
        <taxon>Oxalobacteraceae</taxon>
        <taxon>Telluria group</taxon>
        <taxon>Duganella</taxon>
    </lineage>
</organism>